<accession>A0ABN5AG89</accession>
<dbReference type="InterPro" id="IPR023635">
    <property type="entry name" value="Peptide_deformylase"/>
</dbReference>
<proteinExistence type="inferred from homology"/>
<evidence type="ECO:0000256" key="4">
    <source>
        <dbReference type="ARBA" id="ARBA00022917"/>
    </source>
</evidence>
<reference evidence="7 8" key="1">
    <citation type="submission" date="2017-06" db="EMBL/GenBank/DDBJ databases">
        <title>Genome sequence of Bacillus sonorensis strain SRCM101395.</title>
        <authorList>
            <person name="Cho S.H."/>
        </authorList>
    </citation>
    <scope>NUCLEOTIDE SEQUENCE [LARGE SCALE GENOMIC DNA]</scope>
    <source>
        <strain evidence="7 8">SRCM101395</strain>
    </source>
</reference>
<gene>
    <name evidence="6" type="primary">def</name>
    <name evidence="7" type="ORF">S101395_03279</name>
</gene>
<feature type="binding site" evidence="6">
    <location>
        <position position="158"/>
    </location>
    <ligand>
        <name>Fe cation</name>
        <dbReference type="ChEBI" id="CHEBI:24875"/>
    </ligand>
</feature>
<comment type="catalytic activity">
    <reaction evidence="6">
        <text>N-terminal N-formyl-L-methionyl-[peptide] + H2O = N-terminal L-methionyl-[peptide] + formate</text>
        <dbReference type="Rhea" id="RHEA:24420"/>
        <dbReference type="Rhea" id="RHEA-COMP:10639"/>
        <dbReference type="Rhea" id="RHEA-COMP:10640"/>
        <dbReference type="ChEBI" id="CHEBI:15377"/>
        <dbReference type="ChEBI" id="CHEBI:15740"/>
        <dbReference type="ChEBI" id="CHEBI:49298"/>
        <dbReference type="ChEBI" id="CHEBI:64731"/>
        <dbReference type="EC" id="3.5.1.88"/>
    </reaction>
</comment>
<dbReference type="CDD" id="cd00487">
    <property type="entry name" value="Pep_deformylase"/>
    <property type="match status" value="1"/>
</dbReference>
<dbReference type="PANTHER" id="PTHR10458:SF8">
    <property type="entry name" value="PEPTIDE DEFORMYLASE 2"/>
    <property type="match status" value="1"/>
</dbReference>
<feature type="active site" evidence="6">
    <location>
        <position position="155"/>
    </location>
</feature>
<keyword evidence="8" id="KW-1185">Reference proteome</keyword>
<dbReference type="Proteomes" id="UP000196877">
    <property type="component" value="Chromosome"/>
</dbReference>
<dbReference type="EC" id="3.5.1.88" evidence="6"/>
<comment type="cofactor">
    <cofactor evidence="6">
        <name>Fe(2+)</name>
        <dbReference type="ChEBI" id="CHEBI:29033"/>
    </cofactor>
    <text evidence="6">Binds 1 Fe(2+) ion.</text>
</comment>
<sequence>MLITMENIVRDGHPALRTVAEEVQLPASETEIKQLTEMIEFVKNSQDPEIAQKYNLRPGVGLAAPQINVNKRMIAVHAESEDGTLYSYALFNPRIVSHSVEKSYLTSGEGCLSVDEAIPGYVPRYARIRVKGTTVEGENIDIRLKGFPAIVFQHEIDHLNGIMFYDHIDKENPFKEPEQAIPIGR</sequence>
<dbReference type="EMBL" id="CP021920">
    <property type="protein sequence ID" value="ASB89786.1"/>
    <property type="molecule type" value="Genomic_DNA"/>
</dbReference>
<keyword evidence="5 6" id="KW-0408">Iron</keyword>
<keyword evidence="2 6" id="KW-0479">Metal-binding</keyword>
<dbReference type="PIRSF" id="PIRSF004749">
    <property type="entry name" value="Pep_def"/>
    <property type="match status" value="1"/>
</dbReference>
<evidence type="ECO:0000256" key="3">
    <source>
        <dbReference type="ARBA" id="ARBA00022801"/>
    </source>
</evidence>
<evidence type="ECO:0000313" key="8">
    <source>
        <dbReference type="Proteomes" id="UP000196877"/>
    </source>
</evidence>
<keyword evidence="3 6" id="KW-0378">Hydrolase</keyword>
<dbReference type="SUPFAM" id="SSF56420">
    <property type="entry name" value="Peptide deformylase"/>
    <property type="match status" value="1"/>
</dbReference>
<dbReference type="GO" id="GO:0042586">
    <property type="term" value="F:peptide deformylase activity"/>
    <property type="evidence" value="ECO:0007669"/>
    <property type="project" value="UniProtKB-EC"/>
</dbReference>
<organism evidence="7 8">
    <name type="scientific">Bacillus sonorensis</name>
    <dbReference type="NCBI Taxonomy" id="119858"/>
    <lineage>
        <taxon>Bacteria</taxon>
        <taxon>Bacillati</taxon>
        <taxon>Bacillota</taxon>
        <taxon>Bacilli</taxon>
        <taxon>Bacillales</taxon>
        <taxon>Bacillaceae</taxon>
        <taxon>Bacillus</taxon>
    </lineage>
</organism>
<dbReference type="NCBIfam" id="TIGR00079">
    <property type="entry name" value="pept_deformyl"/>
    <property type="match status" value="1"/>
</dbReference>
<dbReference type="InterPro" id="IPR036821">
    <property type="entry name" value="Peptide_deformylase_sf"/>
</dbReference>
<evidence type="ECO:0000256" key="2">
    <source>
        <dbReference type="ARBA" id="ARBA00022723"/>
    </source>
</evidence>
<feature type="binding site" evidence="6">
    <location>
        <position position="111"/>
    </location>
    <ligand>
        <name>Fe cation</name>
        <dbReference type="ChEBI" id="CHEBI:24875"/>
    </ligand>
</feature>
<evidence type="ECO:0000313" key="7">
    <source>
        <dbReference type="EMBL" id="ASB89786.1"/>
    </source>
</evidence>
<dbReference type="Gene3D" id="3.90.45.10">
    <property type="entry name" value="Peptide deformylase"/>
    <property type="match status" value="1"/>
</dbReference>
<feature type="binding site" evidence="6">
    <location>
        <position position="154"/>
    </location>
    <ligand>
        <name>Fe cation</name>
        <dbReference type="ChEBI" id="CHEBI:24875"/>
    </ligand>
</feature>
<evidence type="ECO:0000256" key="1">
    <source>
        <dbReference type="ARBA" id="ARBA00010759"/>
    </source>
</evidence>
<keyword evidence="4 6" id="KW-0648">Protein biosynthesis</keyword>
<dbReference type="PRINTS" id="PR01576">
    <property type="entry name" value="PDEFORMYLASE"/>
</dbReference>
<protein>
    <recommendedName>
        <fullName evidence="6">Peptide deformylase</fullName>
        <shortName evidence="6">PDF</shortName>
        <ecNumber evidence="6">3.5.1.88</ecNumber>
    </recommendedName>
    <alternativeName>
        <fullName evidence="6">Polypeptide deformylase</fullName>
    </alternativeName>
</protein>
<comment type="similarity">
    <text evidence="1 6">Belongs to the polypeptide deformylase family.</text>
</comment>
<evidence type="ECO:0000256" key="5">
    <source>
        <dbReference type="ARBA" id="ARBA00023004"/>
    </source>
</evidence>
<name>A0ABN5AG89_9BACI</name>
<dbReference type="HAMAP" id="MF_00163">
    <property type="entry name" value="Pep_deformylase"/>
    <property type="match status" value="1"/>
</dbReference>
<evidence type="ECO:0000256" key="6">
    <source>
        <dbReference type="HAMAP-Rule" id="MF_00163"/>
    </source>
</evidence>
<dbReference type="PANTHER" id="PTHR10458">
    <property type="entry name" value="PEPTIDE DEFORMYLASE"/>
    <property type="match status" value="1"/>
</dbReference>
<dbReference type="Pfam" id="PF01327">
    <property type="entry name" value="Pep_deformylase"/>
    <property type="match status" value="1"/>
</dbReference>
<comment type="function">
    <text evidence="6">Removes the formyl group from the N-terminal Met of newly synthesized proteins. Requires at least a dipeptide for an efficient rate of reaction. N-terminal L-methionine is a prerequisite for activity but the enzyme has broad specificity at other positions.</text>
</comment>